<keyword evidence="2" id="KW-1185">Reference proteome</keyword>
<evidence type="ECO:0000313" key="1">
    <source>
        <dbReference type="EMBL" id="MCD7452907.1"/>
    </source>
</evidence>
<protein>
    <submittedName>
        <fullName evidence="1">Uncharacterized protein</fullName>
    </submittedName>
</protein>
<dbReference type="EMBL" id="JACEIK010000227">
    <property type="protein sequence ID" value="MCD7452907.1"/>
    <property type="molecule type" value="Genomic_DNA"/>
</dbReference>
<proteinExistence type="predicted"/>
<accession>A0ABS8S1J8</accession>
<comment type="caution">
    <text evidence="1">The sequence shown here is derived from an EMBL/GenBank/DDBJ whole genome shotgun (WGS) entry which is preliminary data.</text>
</comment>
<gene>
    <name evidence="1" type="ORF">HAX54_018582</name>
</gene>
<sequence length="142" mass="15742">MIPNSPRHNTSPKGPLGAVELIQEAGLSHWASPLLLLGIQHFNGLFEWGLLQWASDPDLHPALDPTHLTTSNSNVINLLDYKTKVGVAGEEQAWRPLLSVFETSAAGRNGCKRSFSEEHEYVLINAFRCLVKLLVVEKSEMQ</sequence>
<organism evidence="1 2">
    <name type="scientific">Datura stramonium</name>
    <name type="common">Jimsonweed</name>
    <name type="synonym">Common thornapple</name>
    <dbReference type="NCBI Taxonomy" id="4076"/>
    <lineage>
        <taxon>Eukaryota</taxon>
        <taxon>Viridiplantae</taxon>
        <taxon>Streptophyta</taxon>
        <taxon>Embryophyta</taxon>
        <taxon>Tracheophyta</taxon>
        <taxon>Spermatophyta</taxon>
        <taxon>Magnoliopsida</taxon>
        <taxon>eudicotyledons</taxon>
        <taxon>Gunneridae</taxon>
        <taxon>Pentapetalae</taxon>
        <taxon>asterids</taxon>
        <taxon>lamiids</taxon>
        <taxon>Solanales</taxon>
        <taxon>Solanaceae</taxon>
        <taxon>Solanoideae</taxon>
        <taxon>Datureae</taxon>
        <taxon>Datura</taxon>
    </lineage>
</organism>
<name>A0ABS8S1J8_DATST</name>
<reference evidence="1 2" key="1">
    <citation type="journal article" date="2021" name="BMC Genomics">
        <title>Datura genome reveals duplications of psychoactive alkaloid biosynthetic genes and high mutation rate following tissue culture.</title>
        <authorList>
            <person name="Rajewski A."/>
            <person name="Carter-House D."/>
            <person name="Stajich J."/>
            <person name="Litt A."/>
        </authorList>
    </citation>
    <scope>NUCLEOTIDE SEQUENCE [LARGE SCALE GENOMIC DNA]</scope>
    <source>
        <strain evidence="1">AR-01</strain>
    </source>
</reference>
<evidence type="ECO:0000313" key="2">
    <source>
        <dbReference type="Proteomes" id="UP000823775"/>
    </source>
</evidence>
<dbReference type="Proteomes" id="UP000823775">
    <property type="component" value="Unassembled WGS sequence"/>
</dbReference>